<dbReference type="PANTHER" id="PTHR14795:SF0">
    <property type="entry name" value="TRANSMEMBRANE PROTEIN 62"/>
    <property type="match status" value="1"/>
</dbReference>
<evidence type="ECO:0000256" key="1">
    <source>
        <dbReference type="SAM" id="Phobius"/>
    </source>
</evidence>
<feature type="domain" description="Calcineurin-like phosphoesterase" evidence="2">
    <location>
        <begin position="68"/>
        <end position="270"/>
    </location>
</feature>
<feature type="transmembrane region" description="Helical" evidence="1">
    <location>
        <begin position="621"/>
        <end position="643"/>
    </location>
</feature>
<dbReference type="InterPro" id="IPR004843">
    <property type="entry name" value="Calcineurin-like_PHP"/>
</dbReference>
<keyword evidence="4" id="KW-1185">Reference proteome</keyword>
<dbReference type="OrthoDB" id="27234at2759"/>
<dbReference type="Proteomes" id="UP000318571">
    <property type="component" value="Chromosome 2"/>
</dbReference>
<dbReference type="EMBL" id="VCGU01000005">
    <property type="protein sequence ID" value="TRY74657.1"/>
    <property type="molecule type" value="Genomic_DNA"/>
</dbReference>
<sequence>MSPQTSCQIICLLIVAFVCLQCHWLWRSWVSPHFQPSYVQVKKESSMADQAGSWSTEDWDDMGDLTWFVQVSDLHISQFKDLSRGSDLIELFKFVGQDVNPLAVLVTGDLTDAKEADHQGSRQFVEEWQMYRHILNASDIISKTTYLDIRGNHDNFDVAKKDDDLYQKYSEQGRRHQHSYVKHLRHGHQTFGIMALDASPHPGLKRPFNFFGTITSQELEVVRPLMREARRNEHTLFMGHYPTSSITVQDNVLIRDLLVNSVYLCGHYHTAINYNREMFSRFPSGLLELEMGDWKDNRRFRILTFDHGHFSFSDFTYESNGGAIVAAVLTNPKNPYAWLEHERNGDLKHSQFVRVLVFSNEPIAEVMIKLDRGSFQSAHKVGSSSLWKMRWDPKLFTSGIHSLKIQVLLSSGLIYERDEVFSLDGSQPQFSLLARIILMNDWLPFSQIVFTLSALSVMISLVAIRLVHHVWCTQEVGRCRPAQYFICLRPCVHWLQRVWTLTSIDALFWPLTLSVLYICVGPLTLAQVMSSAQAVIFVWGMLLLDGTYLPPDTVYIYAFLTLVVHMAFINSAANAVHRRRVNLSRHDKDADSMLVFIWHHSGFALIALLVLVNLHSLRTTYGTMAIFSPIGLGRLGLYVWIYCMKIPSLQNHHLREVSRVWST</sequence>
<evidence type="ECO:0000313" key="4">
    <source>
        <dbReference type="Proteomes" id="UP000318571"/>
    </source>
</evidence>
<dbReference type="Pfam" id="PF00149">
    <property type="entry name" value="Metallophos"/>
    <property type="match status" value="1"/>
</dbReference>
<dbReference type="AlphaFoldDB" id="A0A553PAE6"/>
<dbReference type="GO" id="GO:0016787">
    <property type="term" value="F:hydrolase activity"/>
    <property type="evidence" value="ECO:0007669"/>
    <property type="project" value="InterPro"/>
</dbReference>
<name>A0A553PAE6_TIGCA</name>
<gene>
    <name evidence="3" type="ORF">TCAL_00573</name>
</gene>
<feature type="transmembrane region" description="Helical" evidence="1">
    <location>
        <begin position="554"/>
        <end position="573"/>
    </location>
</feature>
<feature type="transmembrane region" description="Helical" evidence="1">
    <location>
        <begin position="594"/>
        <end position="615"/>
    </location>
</feature>
<dbReference type="OMA" id="THIXDSA"/>
<protein>
    <recommendedName>
        <fullName evidence="2">Calcineurin-like phosphoesterase domain-containing protein</fullName>
    </recommendedName>
</protein>
<dbReference type="SUPFAM" id="SSF56300">
    <property type="entry name" value="Metallo-dependent phosphatases"/>
    <property type="match status" value="1"/>
</dbReference>
<reference evidence="3 4" key="1">
    <citation type="journal article" date="2018" name="Nat. Ecol. Evol.">
        <title>Genomic signatures of mitonuclear coevolution across populations of Tigriopus californicus.</title>
        <authorList>
            <person name="Barreto F.S."/>
            <person name="Watson E.T."/>
            <person name="Lima T.G."/>
            <person name="Willett C.S."/>
            <person name="Edmands S."/>
            <person name="Li W."/>
            <person name="Burton R.S."/>
        </authorList>
    </citation>
    <scope>NUCLEOTIDE SEQUENCE [LARGE SCALE GENOMIC DNA]</scope>
    <source>
        <strain evidence="3 4">San Diego</strain>
    </source>
</reference>
<comment type="caution">
    <text evidence="3">The sequence shown here is derived from an EMBL/GenBank/DDBJ whole genome shotgun (WGS) entry which is preliminary data.</text>
</comment>
<evidence type="ECO:0000259" key="2">
    <source>
        <dbReference type="Pfam" id="PF00149"/>
    </source>
</evidence>
<accession>A0A553PAE6</accession>
<evidence type="ECO:0000313" key="3">
    <source>
        <dbReference type="EMBL" id="TRY74657.1"/>
    </source>
</evidence>
<organism evidence="3 4">
    <name type="scientific">Tigriopus californicus</name>
    <name type="common">Marine copepod</name>
    <dbReference type="NCBI Taxonomy" id="6832"/>
    <lineage>
        <taxon>Eukaryota</taxon>
        <taxon>Metazoa</taxon>
        <taxon>Ecdysozoa</taxon>
        <taxon>Arthropoda</taxon>
        <taxon>Crustacea</taxon>
        <taxon>Multicrustacea</taxon>
        <taxon>Hexanauplia</taxon>
        <taxon>Copepoda</taxon>
        <taxon>Harpacticoida</taxon>
        <taxon>Harpacticidae</taxon>
        <taxon>Tigriopus</taxon>
    </lineage>
</organism>
<dbReference type="PANTHER" id="PTHR14795">
    <property type="entry name" value="HELICASE RELATED"/>
    <property type="match status" value="1"/>
</dbReference>
<proteinExistence type="predicted"/>
<keyword evidence="1" id="KW-1133">Transmembrane helix</keyword>
<feature type="transmembrane region" description="Helical" evidence="1">
    <location>
        <begin position="515"/>
        <end position="542"/>
    </location>
</feature>
<keyword evidence="1" id="KW-0472">Membrane</keyword>
<dbReference type="STRING" id="6832.A0A553PAE6"/>
<keyword evidence="1" id="KW-0812">Transmembrane</keyword>
<dbReference type="Gene3D" id="3.60.21.10">
    <property type="match status" value="1"/>
</dbReference>
<feature type="transmembrane region" description="Helical" evidence="1">
    <location>
        <begin position="442"/>
        <end position="464"/>
    </location>
</feature>
<dbReference type="InterPro" id="IPR029052">
    <property type="entry name" value="Metallo-depent_PP-like"/>
</dbReference>